<feature type="compositionally biased region" description="Basic and acidic residues" evidence="1">
    <location>
        <begin position="143"/>
        <end position="160"/>
    </location>
</feature>
<feature type="compositionally biased region" description="Pro residues" evidence="1">
    <location>
        <begin position="357"/>
        <end position="377"/>
    </location>
</feature>
<evidence type="ECO:0000313" key="4">
    <source>
        <dbReference type="Proteomes" id="UP000799753"/>
    </source>
</evidence>
<dbReference type="EMBL" id="MU006789">
    <property type="protein sequence ID" value="KAF2638630.1"/>
    <property type="molecule type" value="Genomic_DNA"/>
</dbReference>
<feature type="compositionally biased region" description="Low complexity" evidence="1">
    <location>
        <begin position="207"/>
        <end position="218"/>
    </location>
</feature>
<keyword evidence="4" id="KW-1185">Reference proteome</keyword>
<feature type="compositionally biased region" description="Low complexity" evidence="1">
    <location>
        <begin position="329"/>
        <end position="338"/>
    </location>
</feature>
<keyword evidence="2" id="KW-0812">Transmembrane</keyword>
<evidence type="ECO:0000256" key="1">
    <source>
        <dbReference type="SAM" id="MobiDB-lite"/>
    </source>
</evidence>
<name>A0A6A6RTB7_9PLEO</name>
<keyword evidence="2" id="KW-0472">Membrane</keyword>
<feature type="region of interest" description="Disordered" evidence="1">
    <location>
        <begin position="67"/>
        <end position="248"/>
    </location>
</feature>
<accession>A0A6A6RTB7</accession>
<gene>
    <name evidence="3" type="ORF">P280DRAFT_520072</name>
</gene>
<feature type="region of interest" description="Disordered" evidence="1">
    <location>
        <begin position="322"/>
        <end position="380"/>
    </location>
</feature>
<feature type="transmembrane region" description="Helical" evidence="2">
    <location>
        <begin position="541"/>
        <end position="562"/>
    </location>
</feature>
<organism evidence="3 4">
    <name type="scientific">Massarina eburnea CBS 473.64</name>
    <dbReference type="NCBI Taxonomy" id="1395130"/>
    <lineage>
        <taxon>Eukaryota</taxon>
        <taxon>Fungi</taxon>
        <taxon>Dikarya</taxon>
        <taxon>Ascomycota</taxon>
        <taxon>Pezizomycotina</taxon>
        <taxon>Dothideomycetes</taxon>
        <taxon>Pleosporomycetidae</taxon>
        <taxon>Pleosporales</taxon>
        <taxon>Massarineae</taxon>
        <taxon>Massarinaceae</taxon>
        <taxon>Massarina</taxon>
    </lineage>
</organism>
<dbReference type="AlphaFoldDB" id="A0A6A6RTB7"/>
<feature type="transmembrane region" description="Helical" evidence="2">
    <location>
        <begin position="507"/>
        <end position="529"/>
    </location>
</feature>
<proteinExistence type="predicted"/>
<dbReference type="Proteomes" id="UP000799753">
    <property type="component" value="Unassembled WGS sequence"/>
</dbReference>
<evidence type="ECO:0000313" key="3">
    <source>
        <dbReference type="EMBL" id="KAF2638630.1"/>
    </source>
</evidence>
<sequence>MSSPKEMFTRYYSTPRMEHSWHRDERHPPLSSRFTYFHDDTPDLELQPLPDFNYPRPSSLQRIDERRLKGLSTPGNSLFGSSPPPEPSPCTSMRINASMSDVGISSNRSRFRKRRSLQSARSPHIAEDVWEQEGSSSGTSAAKEYRSLEPKTSDHLEKSFRSKKGTIDLSLSYQPRDLRQSDKQSIGFANHLRVQSDPQAQIPGFDSLKSAQLSSSTSNIQSEPIHEHSPRSPVPSDHDSSEDEDDFPYIAPIMINESPRDILKRAYKRGASISSLASVEATSKSQKPEAMVAGYPLTPDRAELSPKVESRMEDHMVANSLLNNDRATSPDVLSLSELPPLPPSNEKVMQSHFLSSPPLPSPPLQSSPPPSSSPPSSSPCRRKELLLLVATPVPATVFLPSLALVLPSTSLNQVPRNEVSDLVSREDIPRSERATTPTRSEFTFPLNEIISDNHLIEDNQTAPSPSMPLAQGLVIQPLVPEDEDPSRSTKELVIAPRSLPVTRKRGLGAFGILGLFYVCISYAALNYIVHHLFDDFSRHDILFRILEGGVVGVVVMIGYEAFRAFGGWIPWV</sequence>
<dbReference type="OrthoDB" id="10688553at2759"/>
<evidence type="ECO:0000256" key="2">
    <source>
        <dbReference type="SAM" id="Phobius"/>
    </source>
</evidence>
<keyword evidence="2" id="KW-1133">Transmembrane helix</keyword>
<feature type="compositionally biased region" description="Polar residues" evidence="1">
    <location>
        <begin position="90"/>
        <end position="99"/>
    </location>
</feature>
<reference evidence="3" key="1">
    <citation type="journal article" date="2020" name="Stud. Mycol.">
        <title>101 Dothideomycetes genomes: a test case for predicting lifestyles and emergence of pathogens.</title>
        <authorList>
            <person name="Haridas S."/>
            <person name="Albert R."/>
            <person name="Binder M."/>
            <person name="Bloem J."/>
            <person name="Labutti K."/>
            <person name="Salamov A."/>
            <person name="Andreopoulos B."/>
            <person name="Baker S."/>
            <person name="Barry K."/>
            <person name="Bills G."/>
            <person name="Bluhm B."/>
            <person name="Cannon C."/>
            <person name="Castanera R."/>
            <person name="Culley D."/>
            <person name="Daum C."/>
            <person name="Ezra D."/>
            <person name="Gonzalez J."/>
            <person name="Henrissat B."/>
            <person name="Kuo A."/>
            <person name="Liang C."/>
            <person name="Lipzen A."/>
            <person name="Lutzoni F."/>
            <person name="Magnuson J."/>
            <person name="Mondo S."/>
            <person name="Nolan M."/>
            <person name="Ohm R."/>
            <person name="Pangilinan J."/>
            <person name="Park H.-J."/>
            <person name="Ramirez L."/>
            <person name="Alfaro M."/>
            <person name="Sun H."/>
            <person name="Tritt A."/>
            <person name="Yoshinaga Y."/>
            <person name="Zwiers L.-H."/>
            <person name="Turgeon B."/>
            <person name="Goodwin S."/>
            <person name="Spatafora J."/>
            <person name="Crous P."/>
            <person name="Grigoriev I."/>
        </authorList>
    </citation>
    <scope>NUCLEOTIDE SEQUENCE</scope>
    <source>
        <strain evidence="3">CBS 473.64</strain>
    </source>
</reference>
<protein>
    <submittedName>
        <fullName evidence="3">Uncharacterized protein</fullName>
    </submittedName>
</protein>